<gene>
    <name evidence="1" type="ORF">MW046_14410</name>
</gene>
<dbReference type="Proteomes" id="UP000831768">
    <property type="component" value="Plasmid unnamed1"/>
</dbReference>
<keyword evidence="2" id="KW-1185">Reference proteome</keyword>
<protein>
    <submittedName>
        <fullName evidence="1">Uncharacterized protein</fullName>
    </submittedName>
</protein>
<dbReference type="EMBL" id="CP096020">
    <property type="protein sequence ID" value="UPM44205.1"/>
    <property type="molecule type" value="Genomic_DNA"/>
</dbReference>
<name>A0A8U0A4S3_9EURY</name>
<dbReference type="GeneID" id="71929263"/>
<dbReference type="AlphaFoldDB" id="A0A8U0A4S3"/>
<proteinExistence type="predicted"/>
<geneLocation type="plasmid" evidence="1 2">
    <name>unnamed1</name>
</geneLocation>
<evidence type="ECO:0000313" key="2">
    <source>
        <dbReference type="Proteomes" id="UP000831768"/>
    </source>
</evidence>
<reference evidence="1" key="1">
    <citation type="submission" date="2022-04" db="EMBL/GenBank/DDBJ databases">
        <title>Halocatena sp. nov., isolated from a salt lake.</title>
        <authorList>
            <person name="Cui H.-L."/>
        </authorList>
    </citation>
    <scope>NUCLEOTIDE SEQUENCE</scope>
    <source>
        <strain evidence="1">AD-1</strain>
        <plasmid evidence="1">unnamed1</plasmid>
    </source>
</reference>
<organism evidence="1 2">
    <name type="scientific">Halocatena salina</name>
    <dbReference type="NCBI Taxonomy" id="2934340"/>
    <lineage>
        <taxon>Archaea</taxon>
        <taxon>Methanobacteriati</taxon>
        <taxon>Methanobacteriota</taxon>
        <taxon>Stenosarchaea group</taxon>
        <taxon>Halobacteria</taxon>
        <taxon>Halobacteriales</taxon>
        <taxon>Natronomonadaceae</taxon>
        <taxon>Halocatena</taxon>
    </lineage>
</organism>
<evidence type="ECO:0000313" key="1">
    <source>
        <dbReference type="EMBL" id="UPM44205.1"/>
    </source>
</evidence>
<dbReference type="RefSeq" id="WP_247994859.1">
    <property type="nucleotide sequence ID" value="NZ_CP096020.1"/>
</dbReference>
<keyword evidence="1" id="KW-0614">Plasmid</keyword>
<sequence length="326" mass="37701">MSSQVGDRVGGLPTFAALDCYAVLEQERQGASIQIDESYFRGQLKAIDAIDSVDLRKRREIITQSYDLINNINVDIESFTEDNLQTASRRLRQILQQMPEVQYLKHNFPGTCFIVPEWLRTQGRIRYGARIYFFREDSSPDPEEIIQRNIETIMSDKQNGFEQYQGRLHGYPDCCIDYFSSYDRRQDVAPELDAIEPLTDAINDDAIRGDSNASTSIEEFFDGIFEYPDTYAFFAREFYPQPGCNQARQQGISIYDLLYDRYPETLVNDFFRINVSWSYRVAQNVSSPNESSSRPSPGSFGREHILFYLPLSSIFALPKYSDEDEH</sequence>
<dbReference type="KEGG" id="haad:MW046_14410"/>
<accession>A0A8U0A4S3</accession>